<feature type="domain" description="Sm" evidence="1">
    <location>
        <begin position="11"/>
        <end position="90"/>
    </location>
</feature>
<dbReference type="GO" id="GO:0031417">
    <property type="term" value="C:NatC complex"/>
    <property type="evidence" value="ECO:0007669"/>
    <property type="project" value="InterPro"/>
</dbReference>
<dbReference type="InterPro" id="IPR050914">
    <property type="entry name" value="snRNP_SmB/NAA38-like"/>
</dbReference>
<dbReference type="SMART" id="SM00651">
    <property type="entry name" value="Sm"/>
    <property type="match status" value="1"/>
</dbReference>
<gene>
    <name evidence="2" type="ORF">F5878DRAFT_534317</name>
</gene>
<dbReference type="PANTHER" id="PTHR10701">
    <property type="entry name" value="SMALL NUCLEAR RIBONUCLEOPROTEIN-ASSOCIATED PROTEIN B AND N"/>
    <property type="match status" value="1"/>
</dbReference>
<proteinExistence type="predicted"/>
<dbReference type="PANTHER" id="PTHR10701:SF5">
    <property type="entry name" value="N-ALPHA-ACETYLTRANSFERASE 38, NATC AUXILIARY SUBUNIT"/>
    <property type="match status" value="1"/>
</dbReference>
<dbReference type="SUPFAM" id="SSF50182">
    <property type="entry name" value="Sm-like ribonucleoproteins"/>
    <property type="match status" value="1"/>
</dbReference>
<organism evidence="2 3">
    <name type="scientific">Lentinula raphanica</name>
    <dbReference type="NCBI Taxonomy" id="153919"/>
    <lineage>
        <taxon>Eukaryota</taxon>
        <taxon>Fungi</taxon>
        <taxon>Dikarya</taxon>
        <taxon>Basidiomycota</taxon>
        <taxon>Agaricomycotina</taxon>
        <taxon>Agaricomycetes</taxon>
        <taxon>Agaricomycetidae</taxon>
        <taxon>Agaricales</taxon>
        <taxon>Marasmiineae</taxon>
        <taxon>Omphalotaceae</taxon>
        <taxon>Lentinula</taxon>
    </lineage>
</organism>
<dbReference type="CDD" id="cd06168">
    <property type="entry name" value="LSMD1"/>
    <property type="match status" value="1"/>
</dbReference>
<name>A0AA38PBX1_9AGAR</name>
<evidence type="ECO:0000259" key="1">
    <source>
        <dbReference type="SMART" id="SM00651"/>
    </source>
</evidence>
<dbReference type="InterPro" id="IPR010920">
    <property type="entry name" value="LSM_dom_sf"/>
</dbReference>
<sequence>MSSSTESPAIAQLRQLLSSTLRISVADGRIFIGSFIGTDQPMNILLIDTQEFRLDNPETGKSNHEDDSVRSGRFVGQVLIPWKIVRKIEVQESSQPGRRMQSDYNGYIL</sequence>
<comment type="caution">
    <text evidence="2">The sequence shown here is derived from an EMBL/GenBank/DDBJ whole genome shotgun (WGS) entry which is preliminary data.</text>
</comment>
<dbReference type="Pfam" id="PF01423">
    <property type="entry name" value="LSM"/>
    <property type="match status" value="1"/>
</dbReference>
<evidence type="ECO:0000313" key="2">
    <source>
        <dbReference type="EMBL" id="KAJ3840082.1"/>
    </source>
</evidence>
<accession>A0AA38PBX1</accession>
<dbReference type="InterPro" id="IPR034110">
    <property type="entry name" value="LSMD1_Sm"/>
</dbReference>
<protein>
    <recommendedName>
        <fullName evidence="1">Sm domain-containing protein</fullName>
    </recommendedName>
</protein>
<dbReference type="AlphaFoldDB" id="A0AA38PBX1"/>
<dbReference type="Proteomes" id="UP001163846">
    <property type="component" value="Unassembled WGS sequence"/>
</dbReference>
<dbReference type="InterPro" id="IPR001163">
    <property type="entry name" value="Sm_dom_euk/arc"/>
</dbReference>
<keyword evidence="3" id="KW-1185">Reference proteome</keyword>
<reference evidence="2" key="1">
    <citation type="submission" date="2022-08" db="EMBL/GenBank/DDBJ databases">
        <authorList>
            <consortium name="DOE Joint Genome Institute"/>
            <person name="Min B."/>
            <person name="Riley R."/>
            <person name="Sierra-Patev S."/>
            <person name="Naranjo-Ortiz M."/>
            <person name="Looney B."/>
            <person name="Konkel Z."/>
            <person name="Slot J.C."/>
            <person name="Sakamoto Y."/>
            <person name="Steenwyk J.L."/>
            <person name="Rokas A."/>
            <person name="Carro J."/>
            <person name="Camarero S."/>
            <person name="Ferreira P."/>
            <person name="Molpeceres G."/>
            <person name="Ruiz-Duenas F.J."/>
            <person name="Serrano A."/>
            <person name="Henrissat B."/>
            <person name="Drula E."/>
            <person name="Hughes K.W."/>
            <person name="Mata J.L."/>
            <person name="Ishikawa N.K."/>
            <person name="Vargas-Isla R."/>
            <person name="Ushijima S."/>
            <person name="Smith C.A."/>
            <person name="Ahrendt S."/>
            <person name="Andreopoulos W."/>
            <person name="He G."/>
            <person name="Labutti K."/>
            <person name="Lipzen A."/>
            <person name="Ng V."/>
            <person name="Sandor L."/>
            <person name="Barry K."/>
            <person name="Martinez A.T."/>
            <person name="Xiao Y."/>
            <person name="Gibbons J.G."/>
            <person name="Terashima K."/>
            <person name="Hibbett D.S."/>
            <person name="Grigoriev I.V."/>
        </authorList>
    </citation>
    <scope>NUCLEOTIDE SEQUENCE</scope>
    <source>
        <strain evidence="2">TFB9207</strain>
    </source>
</reference>
<evidence type="ECO:0000313" key="3">
    <source>
        <dbReference type="Proteomes" id="UP001163846"/>
    </source>
</evidence>
<dbReference type="Gene3D" id="2.30.30.100">
    <property type="match status" value="1"/>
</dbReference>
<dbReference type="EMBL" id="MU806095">
    <property type="protein sequence ID" value="KAJ3840082.1"/>
    <property type="molecule type" value="Genomic_DNA"/>
</dbReference>